<name>A0A1L0B4G0_9ASCO</name>
<dbReference type="GO" id="GO:0005096">
    <property type="term" value="F:GTPase activator activity"/>
    <property type="evidence" value="ECO:0007669"/>
    <property type="project" value="TreeGrafter"/>
</dbReference>
<dbReference type="GO" id="GO:0005516">
    <property type="term" value="F:calmodulin binding"/>
    <property type="evidence" value="ECO:0007669"/>
    <property type="project" value="TreeGrafter"/>
</dbReference>
<dbReference type="InterPro" id="IPR001936">
    <property type="entry name" value="RasGAP_dom"/>
</dbReference>
<dbReference type="Gene3D" id="1.10.506.10">
    <property type="entry name" value="GTPase Activation - p120gap, domain 1"/>
    <property type="match status" value="1"/>
</dbReference>
<evidence type="ECO:0000259" key="2">
    <source>
        <dbReference type="PROSITE" id="PS50018"/>
    </source>
</evidence>
<evidence type="ECO:0000259" key="3">
    <source>
        <dbReference type="PROSITE" id="PS50021"/>
    </source>
</evidence>
<protein>
    <recommendedName>
        <fullName evidence="6">Ras GTPase-activating-like protein IQG1</fullName>
    </recommendedName>
</protein>
<dbReference type="OrthoDB" id="775356at2759"/>
<evidence type="ECO:0008006" key="6">
    <source>
        <dbReference type="Google" id="ProtNLM"/>
    </source>
</evidence>
<dbReference type="Pfam" id="PF00307">
    <property type="entry name" value="CH"/>
    <property type="match status" value="1"/>
</dbReference>
<dbReference type="GO" id="GO:1903479">
    <property type="term" value="P:mitotic actomyosin contractile ring assembly actin filament organization"/>
    <property type="evidence" value="ECO:0007669"/>
    <property type="project" value="TreeGrafter"/>
</dbReference>
<evidence type="ECO:0000313" key="4">
    <source>
        <dbReference type="EMBL" id="SGZ41266.1"/>
    </source>
</evidence>
<dbReference type="GO" id="GO:0005938">
    <property type="term" value="C:cell cortex"/>
    <property type="evidence" value="ECO:0007669"/>
    <property type="project" value="TreeGrafter"/>
</dbReference>
<dbReference type="InterPro" id="IPR000593">
    <property type="entry name" value="RasGAP_C"/>
</dbReference>
<dbReference type="Gene3D" id="1.10.418.10">
    <property type="entry name" value="Calponin-like domain"/>
    <property type="match status" value="1"/>
</dbReference>
<accession>A0A1L0B4G0</accession>
<dbReference type="PROSITE" id="PS50096">
    <property type="entry name" value="IQ"/>
    <property type="match status" value="2"/>
</dbReference>
<feature type="region of interest" description="Disordered" evidence="1">
    <location>
        <begin position="29"/>
        <end position="62"/>
    </location>
</feature>
<feature type="compositionally biased region" description="Basic and acidic residues" evidence="1">
    <location>
        <begin position="45"/>
        <end position="62"/>
    </location>
</feature>
<proteinExistence type="predicted"/>
<dbReference type="PROSITE" id="PS50018">
    <property type="entry name" value="RAS_GTPASE_ACTIV_2"/>
    <property type="match status" value="1"/>
</dbReference>
<gene>
    <name evidence="4" type="ORF">HGUI_03466</name>
</gene>
<reference evidence="5" key="1">
    <citation type="submission" date="2016-11" db="EMBL/GenBank/DDBJ databases">
        <authorList>
            <person name="Guldener U."/>
        </authorList>
    </citation>
    <scope>NUCLEOTIDE SEQUENCE [LARGE SCALE GENOMIC DNA]</scope>
</reference>
<feature type="domain" description="Calponin-homology (CH)" evidence="3">
    <location>
        <begin position="147"/>
        <end position="265"/>
    </location>
</feature>
<dbReference type="EMBL" id="FQNF01000090">
    <property type="protein sequence ID" value="SGZ41266.1"/>
    <property type="molecule type" value="Genomic_DNA"/>
</dbReference>
<dbReference type="VEuPathDB" id="FungiDB:HGUI_03466"/>
<dbReference type="GO" id="GO:0051015">
    <property type="term" value="F:actin filament binding"/>
    <property type="evidence" value="ECO:0007669"/>
    <property type="project" value="TreeGrafter"/>
</dbReference>
<dbReference type="Pfam" id="PF00616">
    <property type="entry name" value="RasGAP"/>
    <property type="match status" value="1"/>
</dbReference>
<dbReference type="SUPFAM" id="SSF47576">
    <property type="entry name" value="Calponin-homology domain, CH-domain"/>
    <property type="match status" value="1"/>
</dbReference>
<organism evidence="4 5">
    <name type="scientific">Hanseniaspora guilliermondii</name>
    <dbReference type="NCBI Taxonomy" id="56406"/>
    <lineage>
        <taxon>Eukaryota</taxon>
        <taxon>Fungi</taxon>
        <taxon>Dikarya</taxon>
        <taxon>Ascomycota</taxon>
        <taxon>Saccharomycotina</taxon>
        <taxon>Saccharomycetes</taxon>
        <taxon>Saccharomycodales</taxon>
        <taxon>Saccharomycodaceae</taxon>
        <taxon>Hanseniaspora</taxon>
    </lineage>
</organism>
<feature type="domain" description="Ras-GAP" evidence="2">
    <location>
        <begin position="1012"/>
        <end position="1216"/>
    </location>
</feature>
<dbReference type="InterPro" id="IPR008936">
    <property type="entry name" value="Rho_GTPase_activation_prot"/>
</dbReference>
<dbReference type="Pfam" id="PF03836">
    <property type="entry name" value="RasGAP_C"/>
    <property type="match status" value="1"/>
</dbReference>
<dbReference type="SUPFAM" id="SSF48350">
    <property type="entry name" value="GTPase activation domain, GAP"/>
    <property type="match status" value="1"/>
</dbReference>
<dbReference type="InterPro" id="IPR001715">
    <property type="entry name" value="CH_dom"/>
</dbReference>
<dbReference type="InterPro" id="IPR036872">
    <property type="entry name" value="CH_dom_sf"/>
</dbReference>
<evidence type="ECO:0000256" key="1">
    <source>
        <dbReference type="SAM" id="MobiDB-lite"/>
    </source>
</evidence>
<dbReference type="PROSITE" id="PS50021">
    <property type="entry name" value="CH"/>
    <property type="match status" value="1"/>
</dbReference>
<dbReference type="Proteomes" id="UP000183365">
    <property type="component" value="Unassembled WGS sequence"/>
</dbReference>
<sequence length="1640" mass="188806">MASSATLLGSPQKKLINISPMKQRYLDSLQDTGLMTEPKSNNNSPDKKLTSKFTKDSNDFQERSPIPLKKISKFSAISTTSSPIKGNKDTSTLSFSEFKSAISSPKKLNTSKTENLAPSNNIAKSIKLVNFDASTLNQQDSKTYTFLCRVAEAQLWINSIIKNTDLPDLPEDPIELINKNMLKDGVYLATVVKVLEGNRNIVVHQHDCKFPYLLMENIELFLHFCFKLKIPDHFKFESVDLYENKNFAGVIETIHCIASALNGSSKFKNIVKPMVNLYGKLQFSQTELGQIKRKLSLMGGIKPFEFFDNTNDHKSSVANRYDFEEHNDIGENSKKVIKELETKSDYTSDIKENLKKLEDELITKHFKVQEQDKKELTLLPTLHDDLNDDMSEYTPDAMTTSLLNQITSKLNKRNSINSQFSDYRLAKYEPSVSSSITLADNHNIPKLDFKENSADENVNNSNLSYYAKSVSSQFSSPRRRRRARLTGDFTHSTQPLDNFSEYSSATLYSEPRYPGSSLKTNESSLIPANLESTGTFESCVVSFQSLIRASQIRFKKYDTDSRVDIYEEDLIQMQSYIKGYTLRTSKLLKAEKFNLYDNQISELQANTRGKLIRKTHTQLLLALLKSKYQIESINDNIKAILIRTQVISTISRQRVFSSHVINLQSFIKGRLARSSQLRHNENEKCDLITFQSFIRAKCIRNKMSLTYSHLKGYSHNIVAFQSLCRGKIIKNKKLSIERAVVVNNCEVLSSLSGHIKGAYLRNYLYKQMYELELMDKTCIELQSSVKGVLTRYCFDVVTDYISKHDSDLAEQLQSVIRGKLKRSKLKSMDRHYHSNVRDVLTIQKHIKRWIVNRAYSDLMNSANPQLKSVARFSHLLNGTTPVYESEDKLNTMKDVIDSTNLDIIKKENSLMVMAKKLMALKNNIENSSVMDNISNDTNKILNKVMLERDSGFGDTMAALEMMKCFEKLMYLLQNDPFYFRMFYNDNREKVEKYIKLIFYQNNGSINNRESALIIKLITELITYEIEKQSNLEDYLFNQDYDLPWKRQLHVFLLSSKKEFLNGMLFETVQKIKEQTLNDNLSFESDPLKIYNQIVTEYDTDMTPQEAIEIPAVKERYVSNMISLWNSIEEIQHLLIDHIDSLPIEILHLCTKSYHVINNKSEDEFDALEGISKILIGGFINDYLLNFDAFASQSTSGNYEFKNNMRILSNSLSTVFAMRKFKGYYQQLNVYVEEIGNDIAAILNTLIIPPDFQMLIDEMIYRDMKLESPPILTINAKYLLEIQTFLDEQEEKLPGNDPVAAILSDLSKCEEEMYNSKFFRQSSKIVNLKLNPSSYVLSDVTNRSKPLYNSVMWGLVVLMQVINYKYMDNVFSMLTHEDNEVEEAICEEKLQFLLDSDKSILKTNSIFKKNPKIGYLDLKMLVAEKLVELDRLGLIDKNNKYQSLLNDIANNLKTHQYFKQKNEDEIEMVKSTLEVLSKRLMDISKNLGTSEKTFYTFVENLKPNFNNSGTVKKHRLHFRSSKDKNKMAANSLQRTYTLKQLYESKILFACKNINLKVLPVNYFGNGGVKYPNISFTISTNNGKSYVCSMKSNGDNDINEDKLNILDLLEMTVTNRDIELFKGEVKLHSDSLFKLLIRDFIA</sequence>
<dbReference type="PANTHER" id="PTHR14149">
    <property type="entry name" value="RAS GTPASE-ACTIVATING PROTEIN WITH IQ MOTIF"/>
    <property type="match status" value="1"/>
</dbReference>
<dbReference type="PANTHER" id="PTHR14149:SF14">
    <property type="entry name" value="CALPONIN-HOMOLOGY (CH) DOMAIN-CONTAINING PROTEIN"/>
    <property type="match status" value="1"/>
</dbReference>
<feature type="compositionally biased region" description="Polar residues" evidence="1">
    <location>
        <begin position="29"/>
        <end position="44"/>
    </location>
</feature>
<keyword evidence="5" id="KW-1185">Reference proteome</keyword>
<evidence type="ECO:0000313" key="5">
    <source>
        <dbReference type="Proteomes" id="UP000183365"/>
    </source>
</evidence>